<gene>
    <name evidence="2" type="ORF">OS493_026099</name>
</gene>
<name>A0A9X0CDR3_9CNID</name>
<proteinExistence type="predicted"/>
<keyword evidence="3" id="KW-1185">Reference proteome</keyword>
<feature type="compositionally biased region" description="Polar residues" evidence="1">
    <location>
        <begin position="55"/>
        <end position="70"/>
    </location>
</feature>
<dbReference type="EMBL" id="MU827799">
    <property type="protein sequence ID" value="KAJ7327820.1"/>
    <property type="molecule type" value="Genomic_DNA"/>
</dbReference>
<comment type="caution">
    <text evidence="2">The sequence shown here is derived from an EMBL/GenBank/DDBJ whole genome shotgun (WGS) entry which is preliminary data.</text>
</comment>
<protein>
    <submittedName>
        <fullName evidence="2">Uncharacterized protein</fullName>
    </submittedName>
</protein>
<dbReference type="AlphaFoldDB" id="A0A9X0CDR3"/>
<dbReference type="Proteomes" id="UP001163046">
    <property type="component" value="Unassembled WGS sequence"/>
</dbReference>
<sequence length="107" mass="12142">MITPEQYISKPHVDEEIKRQHFSGTELLKRGTKVLYNSYKMSPSLLTKQKKENESCSLTTTGNPGNTRRSNSVIVMDEKCEKAGLLPVENTRYAMEGPLTTKQSYTK</sequence>
<reference evidence="2" key="1">
    <citation type="submission" date="2023-01" db="EMBL/GenBank/DDBJ databases">
        <title>Genome assembly of the deep-sea coral Lophelia pertusa.</title>
        <authorList>
            <person name="Herrera S."/>
            <person name="Cordes E."/>
        </authorList>
    </citation>
    <scope>NUCLEOTIDE SEQUENCE</scope>
    <source>
        <strain evidence="2">USNM1676648</strain>
        <tissue evidence="2">Polyp</tissue>
    </source>
</reference>
<accession>A0A9X0CDR3</accession>
<feature type="region of interest" description="Disordered" evidence="1">
    <location>
        <begin position="47"/>
        <end position="70"/>
    </location>
</feature>
<evidence type="ECO:0000313" key="3">
    <source>
        <dbReference type="Proteomes" id="UP001163046"/>
    </source>
</evidence>
<organism evidence="2 3">
    <name type="scientific">Desmophyllum pertusum</name>
    <dbReference type="NCBI Taxonomy" id="174260"/>
    <lineage>
        <taxon>Eukaryota</taxon>
        <taxon>Metazoa</taxon>
        <taxon>Cnidaria</taxon>
        <taxon>Anthozoa</taxon>
        <taxon>Hexacorallia</taxon>
        <taxon>Scleractinia</taxon>
        <taxon>Caryophylliina</taxon>
        <taxon>Caryophylliidae</taxon>
        <taxon>Desmophyllum</taxon>
    </lineage>
</organism>
<evidence type="ECO:0000313" key="2">
    <source>
        <dbReference type="EMBL" id="KAJ7327820.1"/>
    </source>
</evidence>
<evidence type="ECO:0000256" key="1">
    <source>
        <dbReference type="SAM" id="MobiDB-lite"/>
    </source>
</evidence>